<dbReference type="Proteomes" id="UP000019149">
    <property type="component" value="Unassembled WGS sequence"/>
</dbReference>
<dbReference type="AlphaFoldDB" id="W6U8H0"/>
<protein>
    <submittedName>
        <fullName evidence="1">Uncharacterized protein</fullName>
    </submittedName>
</protein>
<comment type="caution">
    <text evidence="1">The sequence shown here is derived from an EMBL/GenBank/DDBJ whole genome shotgun (WGS) entry which is preliminary data.</text>
</comment>
<gene>
    <name evidence="1" type="ORF">EGR_10392</name>
</gene>
<reference evidence="1 2" key="1">
    <citation type="journal article" date="2013" name="Nat. Genet.">
        <title>The genome of the hydatid tapeworm Echinococcus granulosus.</title>
        <authorList>
            <person name="Zheng H."/>
            <person name="Zhang W."/>
            <person name="Zhang L."/>
            <person name="Zhang Z."/>
            <person name="Li J."/>
            <person name="Lu G."/>
            <person name="Zhu Y."/>
            <person name="Wang Y."/>
            <person name="Huang Y."/>
            <person name="Liu J."/>
            <person name="Kang H."/>
            <person name="Chen J."/>
            <person name="Wang L."/>
            <person name="Chen A."/>
            <person name="Yu S."/>
            <person name="Gao Z."/>
            <person name="Jin L."/>
            <person name="Gu W."/>
            <person name="Wang Z."/>
            <person name="Zhao L."/>
            <person name="Shi B."/>
            <person name="Wen H."/>
            <person name="Lin R."/>
            <person name="Jones M.K."/>
            <person name="Brejova B."/>
            <person name="Vinar T."/>
            <person name="Zhao G."/>
            <person name="McManus D.P."/>
            <person name="Chen Z."/>
            <person name="Zhou Y."/>
            <person name="Wang S."/>
        </authorList>
    </citation>
    <scope>NUCLEOTIDE SEQUENCE [LARGE SCALE GENOMIC DNA]</scope>
</reference>
<dbReference type="KEGG" id="egl:EGR_10392"/>
<evidence type="ECO:0000313" key="1">
    <source>
        <dbReference type="EMBL" id="EUB54752.1"/>
    </source>
</evidence>
<dbReference type="GeneID" id="36346107"/>
<name>W6U8H0_ECHGR</name>
<accession>W6U8H0</accession>
<dbReference type="RefSeq" id="XP_024345948.1">
    <property type="nucleotide sequence ID" value="XM_024499641.1"/>
</dbReference>
<proteinExistence type="predicted"/>
<dbReference type="CTD" id="36346107"/>
<sequence>MCTACVQRVSKCSLPRLLWLGVPFCSSLRCICITRNGLNLLVSISVHKFGLNALFIDEKDFTKCKSRNPPNALKSNFLTKSSNTFKNKCNFWHRKCFQKFLPLKDGKKLLPTHTSTSL</sequence>
<dbReference type="EMBL" id="APAU02000215">
    <property type="protein sequence ID" value="EUB54752.1"/>
    <property type="molecule type" value="Genomic_DNA"/>
</dbReference>
<evidence type="ECO:0000313" key="2">
    <source>
        <dbReference type="Proteomes" id="UP000019149"/>
    </source>
</evidence>
<organism evidence="1 2">
    <name type="scientific">Echinococcus granulosus</name>
    <name type="common">Hydatid tapeworm</name>
    <dbReference type="NCBI Taxonomy" id="6210"/>
    <lineage>
        <taxon>Eukaryota</taxon>
        <taxon>Metazoa</taxon>
        <taxon>Spiralia</taxon>
        <taxon>Lophotrochozoa</taxon>
        <taxon>Platyhelminthes</taxon>
        <taxon>Cestoda</taxon>
        <taxon>Eucestoda</taxon>
        <taxon>Cyclophyllidea</taxon>
        <taxon>Taeniidae</taxon>
        <taxon>Echinococcus</taxon>
        <taxon>Echinococcus granulosus group</taxon>
    </lineage>
</organism>
<keyword evidence="2" id="KW-1185">Reference proteome</keyword>